<name>A0A841J421_9SPHN</name>
<accession>A0A841J421</accession>
<gene>
    <name evidence="1" type="ORF">FHS92_000708</name>
</gene>
<evidence type="ECO:0000313" key="1">
    <source>
        <dbReference type="EMBL" id="MBB6123001.1"/>
    </source>
</evidence>
<protein>
    <submittedName>
        <fullName evidence="1">Uncharacterized protein</fullName>
    </submittedName>
</protein>
<dbReference type="Proteomes" id="UP000552700">
    <property type="component" value="Unassembled WGS sequence"/>
</dbReference>
<dbReference type="EMBL" id="JACIJP010000001">
    <property type="protein sequence ID" value="MBB6123001.1"/>
    <property type="molecule type" value="Genomic_DNA"/>
</dbReference>
<keyword evidence="2" id="KW-1185">Reference proteome</keyword>
<reference evidence="1 2" key="1">
    <citation type="submission" date="2020-08" db="EMBL/GenBank/DDBJ databases">
        <title>Genomic Encyclopedia of Type Strains, Phase IV (KMG-IV): sequencing the most valuable type-strain genomes for metagenomic binning, comparative biology and taxonomic classification.</title>
        <authorList>
            <person name="Goeker M."/>
        </authorList>
    </citation>
    <scope>NUCLEOTIDE SEQUENCE [LARGE SCALE GENOMIC DNA]</scope>
    <source>
        <strain evidence="1 2">DSM 102255</strain>
    </source>
</reference>
<sequence>MNTLTKLPQGSAEWFDMLGELICDAARKADLPPNHTVSFVERYVDSEELSPGLIKGFRFELNDGVPSYRAGAGRDEMGDVTIDLTVKAARELNLLYTTNPQFRELFDHYISTGEATFHGDIADVGEWIHGIHDPIVDRTC</sequence>
<proteinExistence type="predicted"/>
<dbReference type="AlphaFoldDB" id="A0A841J421"/>
<organism evidence="1 2">
    <name type="scientific">Sphingobium subterraneum</name>
    <dbReference type="NCBI Taxonomy" id="627688"/>
    <lineage>
        <taxon>Bacteria</taxon>
        <taxon>Pseudomonadati</taxon>
        <taxon>Pseudomonadota</taxon>
        <taxon>Alphaproteobacteria</taxon>
        <taxon>Sphingomonadales</taxon>
        <taxon>Sphingomonadaceae</taxon>
        <taxon>Sphingobium</taxon>
    </lineage>
</organism>
<dbReference type="RefSeq" id="WP_184077562.1">
    <property type="nucleotide sequence ID" value="NZ_JACIJP010000001.1"/>
</dbReference>
<comment type="caution">
    <text evidence="1">The sequence shown here is derived from an EMBL/GenBank/DDBJ whole genome shotgun (WGS) entry which is preliminary data.</text>
</comment>
<evidence type="ECO:0000313" key="2">
    <source>
        <dbReference type="Proteomes" id="UP000552700"/>
    </source>
</evidence>